<dbReference type="FunFam" id="1.10.287.70:FF:000055">
    <property type="entry name" value="Polycystic kidney disease 2-like 1"/>
    <property type="match status" value="1"/>
</dbReference>
<keyword evidence="18" id="KW-1185">Reference proteome</keyword>
<dbReference type="InterPro" id="IPR051223">
    <property type="entry name" value="Polycystin"/>
</dbReference>
<keyword evidence="14" id="KW-0407">Ion channel</keyword>
<evidence type="ECO:0000256" key="13">
    <source>
        <dbReference type="ARBA" id="ARBA00023273"/>
    </source>
</evidence>
<evidence type="ECO:0000259" key="16">
    <source>
        <dbReference type="Pfam" id="PF00520"/>
    </source>
</evidence>
<dbReference type="InterPro" id="IPR046791">
    <property type="entry name" value="Polycystin_dom"/>
</dbReference>
<keyword evidence="12" id="KW-0325">Glycoprotein</keyword>
<dbReference type="GO" id="GO:0005929">
    <property type="term" value="C:cilium"/>
    <property type="evidence" value="ECO:0007669"/>
    <property type="project" value="UniProtKB-SubCell"/>
</dbReference>
<dbReference type="GO" id="GO:0005886">
    <property type="term" value="C:plasma membrane"/>
    <property type="evidence" value="ECO:0007669"/>
    <property type="project" value="UniProtKB-SubCell"/>
</dbReference>
<organism evidence="18 19">
    <name type="scientific">Octopus sinensis</name>
    <name type="common">East Asian common octopus</name>
    <dbReference type="NCBI Taxonomy" id="2607531"/>
    <lineage>
        <taxon>Eukaryota</taxon>
        <taxon>Metazoa</taxon>
        <taxon>Spiralia</taxon>
        <taxon>Lophotrochozoa</taxon>
        <taxon>Mollusca</taxon>
        <taxon>Cephalopoda</taxon>
        <taxon>Coleoidea</taxon>
        <taxon>Octopodiformes</taxon>
        <taxon>Octopoda</taxon>
        <taxon>Incirrata</taxon>
        <taxon>Octopodidae</taxon>
        <taxon>Octopus</taxon>
    </lineage>
</organism>
<feature type="domain" description="Polycystin" evidence="17">
    <location>
        <begin position="4"/>
        <end position="160"/>
    </location>
</feature>
<evidence type="ECO:0000256" key="9">
    <source>
        <dbReference type="ARBA" id="ARBA00023065"/>
    </source>
</evidence>
<comment type="subcellular location">
    <subcellularLocation>
        <location evidence="2">Cell membrane</location>
        <topology evidence="2">Multi-pass membrane protein</topology>
    </subcellularLocation>
    <subcellularLocation>
        <location evidence="1">Cell projection</location>
        <location evidence="1">Cilium</location>
    </subcellularLocation>
</comment>
<dbReference type="AlphaFoldDB" id="A0A6P7TTG7"/>
<proteinExistence type="inferred from homology"/>
<evidence type="ECO:0000313" key="18">
    <source>
        <dbReference type="Proteomes" id="UP000515154"/>
    </source>
</evidence>
<dbReference type="GO" id="GO:0005262">
    <property type="term" value="F:calcium channel activity"/>
    <property type="evidence" value="ECO:0007669"/>
    <property type="project" value="TreeGrafter"/>
</dbReference>
<keyword evidence="9" id="KW-0406">Ion transport</keyword>
<evidence type="ECO:0000256" key="10">
    <source>
        <dbReference type="ARBA" id="ARBA00023136"/>
    </source>
</evidence>
<keyword evidence="11" id="KW-1015">Disulfide bond</keyword>
<dbReference type="Pfam" id="PF20519">
    <property type="entry name" value="Polycystin_dom"/>
    <property type="match status" value="1"/>
</dbReference>
<keyword evidence="6 15" id="KW-0812">Transmembrane</keyword>
<dbReference type="RefSeq" id="XP_029655584.1">
    <property type="nucleotide sequence ID" value="XM_029799724.1"/>
</dbReference>
<accession>A0A6P7TTG7</accession>
<feature type="domain" description="Ion transport" evidence="16">
    <location>
        <begin position="175"/>
        <end position="297"/>
    </location>
</feature>
<keyword evidence="10 15" id="KW-0472">Membrane</keyword>
<name>A0A6P7TTG7_9MOLL</name>
<dbReference type="Pfam" id="PF00520">
    <property type="entry name" value="Ion_trans"/>
    <property type="match status" value="1"/>
</dbReference>
<evidence type="ECO:0000256" key="7">
    <source>
        <dbReference type="ARBA" id="ARBA00022989"/>
    </source>
</evidence>
<keyword evidence="8" id="KW-0175">Coiled coil</keyword>
<keyword evidence="13" id="KW-0966">Cell projection</keyword>
<keyword evidence="7 15" id="KW-1133">Transmembrane helix</keyword>
<dbReference type="PANTHER" id="PTHR10877:SF183">
    <property type="entry name" value="AT14535P-RELATED"/>
    <property type="match status" value="1"/>
</dbReference>
<evidence type="ECO:0000256" key="4">
    <source>
        <dbReference type="ARBA" id="ARBA00022448"/>
    </source>
</evidence>
<feature type="transmembrane region" description="Helical" evidence="15">
    <location>
        <begin position="169"/>
        <end position="189"/>
    </location>
</feature>
<protein>
    <submittedName>
        <fullName evidence="19">LOW QUALITY PROTEIN: polycystic kidney disease 2-like 1 protein</fullName>
    </submittedName>
</protein>
<feature type="transmembrane region" description="Helical" evidence="15">
    <location>
        <begin position="209"/>
        <end position="231"/>
    </location>
</feature>
<evidence type="ECO:0000256" key="6">
    <source>
        <dbReference type="ARBA" id="ARBA00022692"/>
    </source>
</evidence>
<evidence type="ECO:0000256" key="3">
    <source>
        <dbReference type="ARBA" id="ARBA00007200"/>
    </source>
</evidence>
<sequence length="339" mass="38604">MEGLFEDKLYNQRPLTESEKGYILSENVLIGLARLRQLRRQNYSCAGRAGFWSYFENCLQEYSLSSENRQPFGLQKETAFVSVNKNRWIYQTSEILGGLATSGTIVKFSGGGYVQDLSSTKVESMKLITSLEKNSWIDRLTAGVLIEFTIYNANINLFSAAVFDDLVAINLFVIWIKVFPKLSAVFKYVSFNKTLAQFSETISRGAKDIVGFFAMFFIVFGAFAQLAYLLFGSKLETFKFTQFRVILGDFNYYELESANRVLGPIYFFLYVFFVFYILLNMFLAIINDSYQEVKDESGDKTNDFEIGKLIRQVLNSLLTCRNTANSSVAFRTGPITCST</sequence>
<evidence type="ECO:0000259" key="17">
    <source>
        <dbReference type="Pfam" id="PF20519"/>
    </source>
</evidence>
<evidence type="ECO:0000256" key="11">
    <source>
        <dbReference type="ARBA" id="ARBA00023157"/>
    </source>
</evidence>
<dbReference type="GO" id="GO:0050982">
    <property type="term" value="P:detection of mechanical stimulus"/>
    <property type="evidence" value="ECO:0007669"/>
    <property type="project" value="TreeGrafter"/>
</dbReference>
<feature type="transmembrane region" description="Helical" evidence="15">
    <location>
        <begin position="265"/>
        <end position="286"/>
    </location>
</feature>
<keyword evidence="5" id="KW-1003">Cell membrane</keyword>
<keyword evidence="4" id="KW-0813">Transport</keyword>
<evidence type="ECO:0000256" key="2">
    <source>
        <dbReference type="ARBA" id="ARBA00004651"/>
    </source>
</evidence>
<evidence type="ECO:0000256" key="5">
    <source>
        <dbReference type="ARBA" id="ARBA00022475"/>
    </source>
</evidence>
<evidence type="ECO:0000256" key="14">
    <source>
        <dbReference type="ARBA" id="ARBA00023303"/>
    </source>
</evidence>
<evidence type="ECO:0000256" key="1">
    <source>
        <dbReference type="ARBA" id="ARBA00004138"/>
    </source>
</evidence>
<dbReference type="PANTHER" id="PTHR10877">
    <property type="entry name" value="POLYCYSTIN FAMILY MEMBER"/>
    <property type="match status" value="1"/>
</dbReference>
<evidence type="ECO:0000256" key="15">
    <source>
        <dbReference type="SAM" id="Phobius"/>
    </source>
</evidence>
<comment type="similarity">
    <text evidence="3">Belongs to the polycystin family.</text>
</comment>
<gene>
    <name evidence="19" type="primary">LOC115229361</name>
</gene>
<dbReference type="KEGG" id="osn:115229361"/>
<evidence type="ECO:0000256" key="8">
    <source>
        <dbReference type="ARBA" id="ARBA00023054"/>
    </source>
</evidence>
<evidence type="ECO:0000256" key="12">
    <source>
        <dbReference type="ARBA" id="ARBA00023180"/>
    </source>
</evidence>
<evidence type="ECO:0000313" key="19">
    <source>
        <dbReference type="RefSeq" id="XP_029655584.1"/>
    </source>
</evidence>
<reference evidence="19" key="1">
    <citation type="submission" date="2025-08" db="UniProtKB">
        <authorList>
            <consortium name="RefSeq"/>
        </authorList>
    </citation>
    <scope>IDENTIFICATION</scope>
</reference>
<dbReference type="InterPro" id="IPR005821">
    <property type="entry name" value="Ion_trans_dom"/>
</dbReference>
<dbReference type="Gene3D" id="1.10.287.70">
    <property type="match status" value="1"/>
</dbReference>
<dbReference type="Proteomes" id="UP000515154">
    <property type="component" value="Unplaced"/>
</dbReference>